<dbReference type="AlphaFoldDB" id="A0A9X3D2C9"/>
<dbReference type="Pfam" id="PF09990">
    <property type="entry name" value="DUF2231"/>
    <property type="match status" value="1"/>
</dbReference>
<keyword evidence="1" id="KW-1133">Transmembrane helix</keyword>
<reference evidence="3" key="1">
    <citation type="submission" date="2022-10" db="EMBL/GenBank/DDBJ databases">
        <title>WGS of marine actinomycetes from Thailand.</title>
        <authorList>
            <person name="Thawai C."/>
        </authorList>
    </citation>
    <scope>NUCLEOTIDE SEQUENCE</scope>
    <source>
        <strain evidence="3">SW21</strain>
    </source>
</reference>
<evidence type="ECO:0000259" key="2">
    <source>
        <dbReference type="Pfam" id="PF09990"/>
    </source>
</evidence>
<dbReference type="Proteomes" id="UP001143347">
    <property type="component" value="Unassembled WGS sequence"/>
</dbReference>
<dbReference type="InterPro" id="IPR019251">
    <property type="entry name" value="DUF2231_TM"/>
</dbReference>
<proteinExistence type="predicted"/>
<feature type="transmembrane region" description="Helical" evidence="1">
    <location>
        <begin position="126"/>
        <end position="149"/>
    </location>
</feature>
<evidence type="ECO:0000313" key="4">
    <source>
        <dbReference type="Proteomes" id="UP001143347"/>
    </source>
</evidence>
<name>A0A9X3D2C9_9ACTN</name>
<protein>
    <recommendedName>
        <fullName evidence="2">DUF2231 domain-containing protein</fullName>
    </recommendedName>
</protein>
<accession>A0A9X3D2C9</accession>
<dbReference type="RefSeq" id="WP_266060721.1">
    <property type="nucleotide sequence ID" value="NZ_JAPKFM010000004.1"/>
</dbReference>
<keyword evidence="1" id="KW-0472">Membrane</keyword>
<evidence type="ECO:0000256" key="1">
    <source>
        <dbReference type="SAM" id="Phobius"/>
    </source>
</evidence>
<dbReference type="EMBL" id="JAPKFM010000004">
    <property type="protein sequence ID" value="MCX2963648.1"/>
    <property type="molecule type" value="Genomic_DNA"/>
</dbReference>
<keyword evidence="1" id="KW-0812">Transmembrane</keyword>
<feature type="transmembrane region" description="Helical" evidence="1">
    <location>
        <begin position="86"/>
        <end position="105"/>
    </location>
</feature>
<feature type="transmembrane region" description="Helical" evidence="1">
    <location>
        <begin position="41"/>
        <end position="66"/>
    </location>
</feature>
<feature type="domain" description="DUF2231" evidence="2">
    <location>
        <begin position="6"/>
        <end position="158"/>
    </location>
</feature>
<keyword evidence="4" id="KW-1185">Reference proteome</keyword>
<gene>
    <name evidence="3" type="ORF">OSB52_06010</name>
</gene>
<sequence length="159" mass="17119">MDTLNGLPAHPLLVHIPVVFVPLTALMAIVVVLWPAAQRRLGILVPLFALATLIAIPITTSAGEALQQQLGNPPFIEHHAELGEQMIYWSGPLFGLTVLWWALHNERIVAAVQTRVPSMTGLTRRVVDIVLAVAILAVAIASIVMVYRIGDSGAQAVWG</sequence>
<comment type="caution">
    <text evidence="3">The sequence shown here is derived from an EMBL/GenBank/DDBJ whole genome shotgun (WGS) entry which is preliminary data.</text>
</comment>
<feature type="transmembrane region" description="Helical" evidence="1">
    <location>
        <begin position="12"/>
        <end position="34"/>
    </location>
</feature>
<evidence type="ECO:0000313" key="3">
    <source>
        <dbReference type="EMBL" id="MCX2963648.1"/>
    </source>
</evidence>
<organism evidence="3 4">
    <name type="scientific">Gordonia aquimaris</name>
    <dbReference type="NCBI Taxonomy" id="2984863"/>
    <lineage>
        <taxon>Bacteria</taxon>
        <taxon>Bacillati</taxon>
        <taxon>Actinomycetota</taxon>
        <taxon>Actinomycetes</taxon>
        <taxon>Mycobacteriales</taxon>
        <taxon>Gordoniaceae</taxon>
        <taxon>Gordonia</taxon>
    </lineage>
</organism>